<dbReference type="EMBL" id="FLRE01000137">
    <property type="protein sequence ID" value="SBT38225.1"/>
    <property type="molecule type" value="Genomic_DNA"/>
</dbReference>
<proteinExistence type="predicted"/>
<reference evidence="2" key="2">
    <citation type="submission" date="2016-05" db="EMBL/GenBank/DDBJ databases">
        <authorList>
            <person name="Lavstsen T."/>
            <person name="Jespersen J.S."/>
        </authorList>
    </citation>
    <scope>NUCLEOTIDE SEQUENCE [LARGE SCALE GENOMIC DNA]</scope>
</reference>
<evidence type="ECO:0000313" key="5">
    <source>
        <dbReference type="Proteomes" id="UP000078555"/>
    </source>
</evidence>
<sequence length="89" mass="10409">MTYNSAPHLEKKNFLNKLSSCHAKEQRRGYISLYRKGKNGLSSFHASTIFKNFPLNLTIKRLKKRGKEVAKNARARKAEEKMAKKWRND</sequence>
<dbReference type="Proteomes" id="UP000078550">
    <property type="component" value="Unassembled WGS sequence"/>
</dbReference>
<gene>
    <name evidence="2" type="ORF">POVWA1_035920</name>
    <name evidence="3" type="ORF">POVWA2_035210</name>
</gene>
<dbReference type="Proteomes" id="UP000078555">
    <property type="component" value="Unassembled WGS sequence"/>
</dbReference>
<accession>A0A1A8Z0N7</accession>
<dbReference type="AlphaFoldDB" id="A0A1A8Z0N7"/>
<reference evidence="4 5" key="1">
    <citation type="submission" date="2016-05" db="EMBL/GenBank/DDBJ databases">
        <authorList>
            <person name="Naeem Raeece"/>
        </authorList>
    </citation>
    <scope>NUCLEOTIDE SEQUENCE [LARGE SCALE GENOMIC DNA]</scope>
</reference>
<evidence type="ECO:0000313" key="3">
    <source>
        <dbReference type="EMBL" id="SBT38225.1"/>
    </source>
</evidence>
<evidence type="ECO:0000313" key="4">
    <source>
        <dbReference type="Proteomes" id="UP000078550"/>
    </source>
</evidence>
<protein>
    <submittedName>
        <fullName evidence="2">Uncharacterized protein</fullName>
    </submittedName>
</protein>
<name>A0A1A8Z0N7_PLAOA</name>
<feature type="region of interest" description="Disordered" evidence="1">
    <location>
        <begin position="68"/>
        <end position="89"/>
    </location>
</feature>
<evidence type="ECO:0000256" key="1">
    <source>
        <dbReference type="SAM" id="MobiDB-lite"/>
    </source>
</evidence>
<evidence type="ECO:0000313" key="2">
    <source>
        <dbReference type="EMBL" id="SBT37466.1"/>
    </source>
</evidence>
<dbReference type="EMBL" id="FLRD01000106">
    <property type="protein sequence ID" value="SBT37466.1"/>
    <property type="molecule type" value="Genomic_DNA"/>
</dbReference>
<organism evidence="2 5">
    <name type="scientific">Plasmodium ovale wallikeri</name>
    <dbReference type="NCBI Taxonomy" id="864142"/>
    <lineage>
        <taxon>Eukaryota</taxon>
        <taxon>Sar</taxon>
        <taxon>Alveolata</taxon>
        <taxon>Apicomplexa</taxon>
        <taxon>Aconoidasida</taxon>
        <taxon>Haemosporida</taxon>
        <taxon>Plasmodiidae</taxon>
        <taxon>Plasmodium</taxon>
        <taxon>Plasmodium (Plasmodium)</taxon>
    </lineage>
</organism>
<keyword evidence="5" id="KW-1185">Reference proteome</keyword>